<sequence>MTSTLFKRERLLGLVPYAFVAVPLAYMTLFVVGQLIQQVWMSFTDTRLMKPTADDFIGLENYQDLLTDDQFYTSFSVTIIYTILTVILGILVGTASALALGRAVGCRHAGLAVYL</sequence>
<evidence type="ECO:0000256" key="1">
    <source>
        <dbReference type="ARBA" id="ARBA00004651"/>
    </source>
</evidence>
<evidence type="ECO:0000256" key="6">
    <source>
        <dbReference type="ARBA" id="ARBA00023136"/>
    </source>
</evidence>
<keyword evidence="5 7" id="KW-1133">Transmembrane helix</keyword>
<protein>
    <submittedName>
        <fullName evidence="8">Trehalose transport system permease protein SugA</fullName>
    </submittedName>
</protein>
<comment type="subcellular location">
    <subcellularLocation>
        <location evidence="1">Cell membrane</location>
        <topology evidence="1">Multi-pass membrane protein</topology>
    </subcellularLocation>
</comment>
<gene>
    <name evidence="8" type="primary">sugA</name>
    <name evidence="8" type="ORF">TRN7648_03255</name>
</gene>
<keyword evidence="6 7" id="KW-0472">Membrane</keyword>
<evidence type="ECO:0000313" key="9">
    <source>
        <dbReference type="Proteomes" id="UP000054935"/>
    </source>
</evidence>
<feature type="transmembrane region" description="Helical" evidence="7">
    <location>
        <begin position="12"/>
        <end position="36"/>
    </location>
</feature>
<accession>A0A0P1GGE8</accession>
<keyword evidence="4 7" id="KW-0812">Transmembrane</keyword>
<keyword evidence="3" id="KW-1003">Cell membrane</keyword>
<evidence type="ECO:0000256" key="4">
    <source>
        <dbReference type="ARBA" id="ARBA00022692"/>
    </source>
</evidence>
<proteinExistence type="predicted"/>
<feature type="transmembrane region" description="Helical" evidence="7">
    <location>
        <begin position="79"/>
        <end position="100"/>
    </location>
</feature>
<name>A0A0P1GGE8_9RHOB</name>
<dbReference type="Gene3D" id="1.10.3720.10">
    <property type="entry name" value="MetI-like"/>
    <property type="match status" value="1"/>
</dbReference>
<dbReference type="PANTHER" id="PTHR43005">
    <property type="entry name" value="BLR7065 PROTEIN"/>
    <property type="match status" value="1"/>
</dbReference>
<evidence type="ECO:0000256" key="5">
    <source>
        <dbReference type="ARBA" id="ARBA00022989"/>
    </source>
</evidence>
<reference evidence="8 9" key="1">
    <citation type="submission" date="2015-09" db="EMBL/GenBank/DDBJ databases">
        <authorList>
            <consortium name="Swine Surveillance"/>
        </authorList>
    </citation>
    <scope>NUCLEOTIDE SEQUENCE [LARGE SCALE GENOMIC DNA]</scope>
    <source>
        <strain evidence="8 9">CECT 7648</strain>
    </source>
</reference>
<keyword evidence="9" id="KW-1185">Reference proteome</keyword>
<dbReference type="InterPro" id="IPR035906">
    <property type="entry name" value="MetI-like_sf"/>
</dbReference>
<evidence type="ECO:0000256" key="7">
    <source>
        <dbReference type="SAM" id="Phobius"/>
    </source>
</evidence>
<keyword evidence="2" id="KW-0813">Transport</keyword>
<dbReference type="EMBL" id="CYSE01000006">
    <property type="protein sequence ID" value="CUH80957.1"/>
    <property type="molecule type" value="Genomic_DNA"/>
</dbReference>
<dbReference type="PANTHER" id="PTHR43005:SF1">
    <property type="entry name" value="SPERMIDINE_PUTRESCINE TRANSPORT SYSTEM PERMEASE PROTEIN"/>
    <property type="match status" value="1"/>
</dbReference>
<dbReference type="AlphaFoldDB" id="A0A0P1GGE8"/>
<evidence type="ECO:0000313" key="8">
    <source>
        <dbReference type="EMBL" id="CUH80957.1"/>
    </source>
</evidence>
<evidence type="ECO:0000256" key="3">
    <source>
        <dbReference type="ARBA" id="ARBA00022475"/>
    </source>
</evidence>
<organism evidence="8 9">
    <name type="scientific">Tropicibacter naphthalenivorans</name>
    <dbReference type="NCBI Taxonomy" id="441103"/>
    <lineage>
        <taxon>Bacteria</taxon>
        <taxon>Pseudomonadati</taxon>
        <taxon>Pseudomonadota</taxon>
        <taxon>Alphaproteobacteria</taxon>
        <taxon>Rhodobacterales</taxon>
        <taxon>Roseobacteraceae</taxon>
        <taxon>Tropicibacter</taxon>
    </lineage>
</organism>
<dbReference type="GO" id="GO:0005886">
    <property type="term" value="C:plasma membrane"/>
    <property type="evidence" value="ECO:0007669"/>
    <property type="project" value="UniProtKB-SubCell"/>
</dbReference>
<dbReference type="RefSeq" id="WP_200807291.1">
    <property type="nucleotide sequence ID" value="NZ_CYSE01000006.1"/>
</dbReference>
<dbReference type="Proteomes" id="UP000054935">
    <property type="component" value="Unassembled WGS sequence"/>
</dbReference>
<evidence type="ECO:0000256" key="2">
    <source>
        <dbReference type="ARBA" id="ARBA00022448"/>
    </source>
</evidence>
<dbReference type="STRING" id="441103.TRN7648_03255"/>
<dbReference type="SUPFAM" id="SSF161098">
    <property type="entry name" value="MetI-like"/>
    <property type="match status" value="1"/>
</dbReference>